<dbReference type="PANTHER" id="PTHR44147:SF2">
    <property type="entry name" value="DEHYDROGENASE_REDUCTASE SDR FAMILY MEMBER 1"/>
    <property type="match status" value="1"/>
</dbReference>
<dbReference type="AlphaFoldDB" id="A0A8B8EG31"/>
<dbReference type="SUPFAM" id="SSF51735">
    <property type="entry name" value="NAD(P)-binding Rossmann-fold domains"/>
    <property type="match status" value="1"/>
</dbReference>
<dbReference type="InterPro" id="IPR002347">
    <property type="entry name" value="SDR_fam"/>
</dbReference>
<accession>A0A8B8EG31</accession>
<organism evidence="1 2">
    <name type="scientific">Crassostrea virginica</name>
    <name type="common">Eastern oyster</name>
    <dbReference type="NCBI Taxonomy" id="6565"/>
    <lineage>
        <taxon>Eukaryota</taxon>
        <taxon>Metazoa</taxon>
        <taxon>Spiralia</taxon>
        <taxon>Lophotrochozoa</taxon>
        <taxon>Mollusca</taxon>
        <taxon>Bivalvia</taxon>
        <taxon>Autobranchia</taxon>
        <taxon>Pteriomorphia</taxon>
        <taxon>Ostreida</taxon>
        <taxon>Ostreoidea</taxon>
        <taxon>Ostreidae</taxon>
        <taxon>Crassostrea</taxon>
    </lineage>
</organism>
<dbReference type="KEGG" id="cvn:111134648"/>
<evidence type="ECO:0000313" key="2">
    <source>
        <dbReference type="RefSeq" id="XP_022339592.1"/>
    </source>
</evidence>
<protein>
    <submittedName>
        <fullName evidence="2">Dehydrogenase/reductase SDR family member 1-like</fullName>
    </submittedName>
</protein>
<dbReference type="OrthoDB" id="1933717at2759"/>
<dbReference type="Pfam" id="PF00106">
    <property type="entry name" value="adh_short"/>
    <property type="match status" value="1"/>
</dbReference>
<proteinExistence type="predicted"/>
<name>A0A8B8EG31_CRAVI</name>
<dbReference type="PRINTS" id="PR00081">
    <property type="entry name" value="GDHRDH"/>
</dbReference>
<dbReference type="PANTHER" id="PTHR44147">
    <property type="entry name" value="DEHYDROGENASE/REDUCTASE SDR FAMILY MEMBER 1"/>
    <property type="match status" value="1"/>
</dbReference>
<reference evidence="2" key="1">
    <citation type="submission" date="2025-08" db="UniProtKB">
        <authorList>
            <consortium name="RefSeq"/>
        </authorList>
    </citation>
    <scope>IDENTIFICATION</scope>
    <source>
        <tissue evidence="2">Whole sample</tissue>
    </source>
</reference>
<keyword evidence="1" id="KW-1185">Reference proteome</keyword>
<evidence type="ECO:0000313" key="1">
    <source>
        <dbReference type="Proteomes" id="UP000694844"/>
    </source>
</evidence>
<gene>
    <name evidence="2" type="primary">LOC111134648</name>
</gene>
<dbReference type="RefSeq" id="XP_022339592.1">
    <property type="nucleotide sequence ID" value="XM_022483884.1"/>
</dbReference>
<sequence length="314" mass="34383">MSLKGKVCIVTGASRGIGRGIALQLGAAGATIYITGRKLKASQGESEVGTLTATATEVESRGGKCIPVQCDHSKDEDVAALFERVKAEQNGQLDILVNNAYAAVQAISNYMGKPFWEQPLSMWDTVNNVGLRNHYICTIHAAKLMVPRKTGLIVNISSAGGLAYLFNVPYGIGKEACDRMAADCAVELRKHNVAHVSIWPGPVMTEHVDQVLKTSNNAKQIQLFEGAESVEFAGKCIVSLAKDPNLMSKSGKVLMTPELGREYDLKDVDGRVINSMRQINWLLGRNPNTAWLQRWLPNFIKMPFWMFALKGSKF</sequence>
<dbReference type="Proteomes" id="UP000694844">
    <property type="component" value="Chromosome 5"/>
</dbReference>
<dbReference type="InterPro" id="IPR036291">
    <property type="entry name" value="NAD(P)-bd_dom_sf"/>
</dbReference>
<dbReference type="GeneID" id="111134648"/>
<dbReference type="CDD" id="cd09763">
    <property type="entry name" value="DHRS1-like_SDR_c"/>
    <property type="match status" value="1"/>
</dbReference>
<dbReference type="Gene3D" id="3.40.50.720">
    <property type="entry name" value="NAD(P)-binding Rossmann-like Domain"/>
    <property type="match status" value="1"/>
</dbReference>